<keyword evidence="13" id="KW-1185">Reference proteome</keyword>
<keyword evidence="4 9" id="KW-0732">Signal</keyword>
<feature type="active site" description="Charge relay system" evidence="7">
    <location>
        <position position="440"/>
    </location>
</feature>
<keyword evidence="2" id="KW-0134">Cell wall</keyword>
<dbReference type="InterPro" id="IPR036852">
    <property type="entry name" value="Peptidase_S8/S53_dom_sf"/>
</dbReference>
<dbReference type="Proteomes" id="UP001596380">
    <property type="component" value="Unassembled WGS sequence"/>
</dbReference>
<dbReference type="PROSITE" id="PS51892">
    <property type="entry name" value="SUBTILASE"/>
    <property type="match status" value="1"/>
</dbReference>
<evidence type="ECO:0000256" key="6">
    <source>
        <dbReference type="ARBA" id="ARBA00022825"/>
    </source>
</evidence>
<proteinExistence type="inferred from homology"/>
<dbReference type="InterPro" id="IPR006311">
    <property type="entry name" value="TAT_signal"/>
</dbReference>
<feature type="domain" description="PA" evidence="11">
    <location>
        <begin position="813"/>
        <end position="893"/>
    </location>
</feature>
<gene>
    <name evidence="12" type="ORF">ACFQKB_24750</name>
</gene>
<evidence type="ECO:0000256" key="2">
    <source>
        <dbReference type="ARBA" id="ARBA00022512"/>
    </source>
</evidence>
<keyword evidence="3 7" id="KW-0645">Protease</keyword>
<evidence type="ECO:0000256" key="3">
    <source>
        <dbReference type="ARBA" id="ARBA00022670"/>
    </source>
</evidence>
<sequence length="1287" mass="132781">MTLSRTKALTAAALLAAGVLGAVAAPPAGGAAAAPTAGGRGVALITGDVVRYGAARGGAVVERSRPGIGYRVTRTGSDVYVVPSDAQRLVASGAVDRELFNVSRLVSEGYGDTATPLPVIVDYRAKGRDATAGALKARATGLPGGRPARVLDGLDAVAFRVDRGERGAAWSGLVAHGTLRAGARRLILDARVRATLDQSVPQIGAPTAWQAGYDGTGVRIAVLDTGIQAHPDIDGTLADPIDENTRSFVAGEDDILDHNGHGTHVAATALGQGLGGTPARKGVAPGAKLIAGKVLGANGTGLTSDAIAGMRWAAQDRHADVVSMSLGTPEGTAAARLMEQTVDELSASTGSLFVVAAGNEGEDGPRTLDSPGTAASALTVGAVDKSDKLAWFSSRGPRRRDDGVKPDVSAPGVGIVAARAEGTSAGTPVDANYTSMNGTSMATPHVAGAAAIMRQRRPGWTAAQIKAALVGSSKDIGRNAYETGAGRIQVDKAIEQTVLASPAALDFGRSAADGPEALTKTLTYANTGAAPVTLDLSASFTGPDGAPLPSGDVRLSTGSLTVPAGGSAQASLTVTAGPRGLYAGRVTATGGGRTVRTAAGLRKSGPDRTVTFNAVDGAGQRLGQDETLTVFSLDDPLVDWATYTLNGGGALTLPEGAYAFSLMGPATNEPARDGMVPKRLLAVQPEVRVAGDTTVTFDVRAMDPVTVSAPEPGQEAVVTDAWHRVAGDGRRYEITESNADPAEVYVLPTPQVTNGSFALGLQTQLVRPQAIFETGQVRAEARYQDIDREGPEHGLPKLEMFPAGKSQVTMVAAGDGSAAELAKAPVRGSVAVVQRPTGDAAAAADLGRRLADAGAKGAVVFDSRDGYETARDGLAGGVSLPVTGVTRADGLRLLQAIGSAPAQVTLDSAPRSPYVYNAAKFWKGQVPSDPSISLRADNVVAIDTSYPSSGTGLFRQANMVAPADAYFDPYTVGYGFWGPVRRTEYYPADPDLRWQRAVLPEGSAPWSRWDRFTEPGRRRETRGRAPFRLGQLARTAEPDTVAQGGPGPTPLFLARRGDTLYPAPHLVSGDGHDEYNGPVVGDIGQWPDGRVVTSSLTRDGTAVPSRAQGPMTVYDVPQGRGRYAFRLVYDSDLPGFEGYKVDTTWGFDSERPTGQNVPAGYICGVWGTAGSGDCEAAPAVLLDYDIPLDLNGRATAPARLPVTIGAHHQPGAPAPALTSARISFSYNGTLWQTVTATANPDGTYTAALNLAAPDASHSTVHLRVQAADADGNTVDQTITKAFTTRAP</sequence>
<keyword evidence="2" id="KW-0964">Secreted</keyword>
<dbReference type="InterPro" id="IPR000209">
    <property type="entry name" value="Peptidase_S8/S53_dom"/>
</dbReference>
<keyword evidence="6 7" id="KW-0720">Serine protease</keyword>
<evidence type="ECO:0000256" key="9">
    <source>
        <dbReference type="SAM" id="SignalP"/>
    </source>
</evidence>
<organism evidence="12 13">
    <name type="scientific">Actinomadura yumaensis</name>
    <dbReference type="NCBI Taxonomy" id="111807"/>
    <lineage>
        <taxon>Bacteria</taxon>
        <taxon>Bacillati</taxon>
        <taxon>Actinomycetota</taxon>
        <taxon>Actinomycetes</taxon>
        <taxon>Streptosporangiales</taxon>
        <taxon>Thermomonosporaceae</taxon>
        <taxon>Actinomadura</taxon>
    </lineage>
</organism>
<dbReference type="PANTHER" id="PTHR43806:SF65">
    <property type="entry name" value="SERINE PROTEASE APRX"/>
    <property type="match status" value="1"/>
</dbReference>
<dbReference type="RefSeq" id="WP_378063572.1">
    <property type="nucleotide sequence ID" value="NZ_JBHSXS010000016.1"/>
</dbReference>
<dbReference type="PROSITE" id="PS00136">
    <property type="entry name" value="SUBTILASE_ASP"/>
    <property type="match status" value="1"/>
</dbReference>
<dbReference type="Pfam" id="PF02225">
    <property type="entry name" value="PA"/>
    <property type="match status" value="1"/>
</dbReference>
<feature type="active site" description="Charge relay system" evidence="7">
    <location>
        <position position="261"/>
    </location>
</feature>
<dbReference type="InterPro" id="IPR050131">
    <property type="entry name" value="Peptidase_S8_subtilisin-like"/>
</dbReference>
<evidence type="ECO:0000256" key="7">
    <source>
        <dbReference type="PROSITE-ProRule" id="PRU01240"/>
    </source>
</evidence>
<dbReference type="PRINTS" id="PR00723">
    <property type="entry name" value="SUBTILISIN"/>
</dbReference>
<protein>
    <submittedName>
        <fullName evidence="12">S8 family serine peptidase</fullName>
    </submittedName>
</protein>
<accession>A0ABW2CNB1</accession>
<reference evidence="13" key="1">
    <citation type="journal article" date="2019" name="Int. J. Syst. Evol. Microbiol.">
        <title>The Global Catalogue of Microorganisms (GCM) 10K type strain sequencing project: providing services to taxonomists for standard genome sequencing and annotation.</title>
        <authorList>
            <consortium name="The Broad Institute Genomics Platform"/>
            <consortium name="The Broad Institute Genome Sequencing Center for Infectious Disease"/>
            <person name="Wu L."/>
            <person name="Ma J."/>
        </authorList>
    </citation>
    <scope>NUCLEOTIDE SEQUENCE [LARGE SCALE GENOMIC DNA]</scope>
    <source>
        <strain evidence="13">JCM 3369</strain>
    </source>
</reference>
<dbReference type="Pfam" id="PF00082">
    <property type="entry name" value="Peptidase_S8"/>
    <property type="match status" value="1"/>
</dbReference>
<comment type="caution">
    <text evidence="12">The sequence shown here is derived from an EMBL/GenBank/DDBJ whole genome shotgun (WGS) entry which is preliminary data.</text>
</comment>
<evidence type="ECO:0000259" key="11">
    <source>
        <dbReference type="Pfam" id="PF02225"/>
    </source>
</evidence>
<dbReference type="Gene3D" id="3.50.30.30">
    <property type="match status" value="1"/>
</dbReference>
<feature type="active site" description="Charge relay system" evidence="7">
    <location>
        <position position="224"/>
    </location>
</feature>
<dbReference type="InterPro" id="IPR023827">
    <property type="entry name" value="Peptidase_S8_Asp-AS"/>
</dbReference>
<dbReference type="EMBL" id="JBHSXS010000016">
    <property type="protein sequence ID" value="MFC6882987.1"/>
    <property type="molecule type" value="Genomic_DNA"/>
</dbReference>
<evidence type="ECO:0000256" key="5">
    <source>
        <dbReference type="ARBA" id="ARBA00022801"/>
    </source>
</evidence>
<dbReference type="PANTHER" id="PTHR43806">
    <property type="entry name" value="PEPTIDASE S8"/>
    <property type="match status" value="1"/>
</dbReference>
<evidence type="ECO:0000256" key="1">
    <source>
        <dbReference type="ARBA" id="ARBA00011073"/>
    </source>
</evidence>
<evidence type="ECO:0000313" key="12">
    <source>
        <dbReference type="EMBL" id="MFC6882987.1"/>
    </source>
</evidence>
<feature type="domain" description="Peptidase S8/S53" evidence="10">
    <location>
        <begin position="215"/>
        <end position="480"/>
    </location>
</feature>
<dbReference type="PROSITE" id="PS00138">
    <property type="entry name" value="SUBTILASE_SER"/>
    <property type="match status" value="1"/>
</dbReference>
<evidence type="ECO:0000313" key="13">
    <source>
        <dbReference type="Proteomes" id="UP001596380"/>
    </source>
</evidence>
<dbReference type="SUPFAM" id="SSF52743">
    <property type="entry name" value="Subtilisin-like"/>
    <property type="match status" value="1"/>
</dbReference>
<evidence type="ECO:0000259" key="10">
    <source>
        <dbReference type="Pfam" id="PF00082"/>
    </source>
</evidence>
<name>A0ABW2CNB1_9ACTN</name>
<evidence type="ECO:0000256" key="8">
    <source>
        <dbReference type="RuleBase" id="RU003355"/>
    </source>
</evidence>
<feature type="chain" id="PRO_5045457476" evidence="9">
    <location>
        <begin position="25"/>
        <end position="1287"/>
    </location>
</feature>
<keyword evidence="5 7" id="KW-0378">Hydrolase</keyword>
<dbReference type="InterPro" id="IPR015500">
    <property type="entry name" value="Peptidase_S8_subtilisin-rel"/>
</dbReference>
<dbReference type="PROSITE" id="PS51318">
    <property type="entry name" value="TAT"/>
    <property type="match status" value="1"/>
</dbReference>
<evidence type="ECO:0000256" key="4">
    <source>
        <dbReference type="ARBA" id="ARBA00022729"/>
    </source>
</evidence>
<dbReference type="Gene3D" id="3.40.50.200">
    <property type="entry name" value="Peptidase S8/S53 domain"/>
    <property type="match status" value="1"/>
</dbReference>
<comment type="similarity">
    <text evidence="1 7 8">Belongs to the peptidase S8 family.</text>
</comment>
<feature type="signal peptide" evidence="9">
    <location>
        <begin position="1"/>
        <end position="24"/>
    </location>
</feature>
<dbReference type="InterPro" id="IPR023828">
    <property type="entry name" value="Peptidase_S8_Ser-AS"/>
</dbReference>
<dbReference type="InterPro" id="IPR003137">
    <property type="entry name" value="PA_domain"/>
</dbReference>